<evidence type="ECO:0000256" key="12">
    <source>
        <dbReference type="PROSITE-ProRule" id="PRU01319"/>
    </source>
</evidence>
<dbReference type="RefSeq" id="WP_249480751.1">
    <property type="nucleotide sequence ID" value="NZ_CP097218.1"/>
</dbReference>
<feature type="compositionally biased region" description="Basic and acidic residues" evidence="14">
    <location>
        <begin position="279"/>
        <end position="291"/>
    </location>
</feature>
<name>A0ABY4N9W5_9MICO</name>
<evidence type="ECO:0000256" key="4">
    <source>
        <dbReference type="ARBA" id="ARBA00004496"/>
    </source>
</evidence>
<comment type="function">
    <text evidence="3 13">Endonuclease that specifically degrades the RNA of RNA-DNA hybrids.</text>
</comment>
<keyword evidence="8 12" id="KW-0479">Metal-binding</keyword>
<accession>A0ABY4N9W5</accession>
<dbReference type="NCBIfam" id="NF000595">
    <property type="entry name" value="PRK00015.1-3"/>
    <property type="match status" value="1"/>
</dbReference>
<evidence type="ECO:0000256" key="6">
    <source>
        <dbReference type="ARBA" id="ARBA00022490"/>
    </source>
</evidence>
<evidence type="ECO:0000256" key="8">
    <source>
        <dbReference type="ARBA" id="ARBA00022723"/>
    </source>
</evidence>
<keyword evidence="9 12" id="KW-0255">Endonuclease</keyword>
<comment type="cofactor">
    <cofactor evidence="12">
        <name>Mn(2+)</name>
        <dbReference type="ChEBI" id="CHEBI:29035"/>
    </cofactor>
    <cofactor evidence="12">
        <name>Mg(2+)</name>
        <dbReference type="ChEBI" id="CHEBI:18420"/>
    </cofactor>
    <text evidence="12">Manganese or magnesium. Binds 1 divalent metal ion per monomer in the absence of substrate. May bind a second metal ion after substrate binding.</text>
</comment>
<dbReference type="CDD" id="cd07182">
    <property type="entry name" value="RNase_HII_bacteria_HII_like"/>
    <property type="match status" value="1"/>
</dbReference>
<dbReference type="PANTHER" id="PTHR10954">
    <property type="entry name" value="RIBONUCLEASE H2 SUBUNIT A"/>
    <property type="match status" value="1"/>
</dbReference>
<comment type="subcellular location">
    <subcellularLocation>
        <location evidence="4">Cytoplasm</location>
    </subcellularLocation>
</comment>
<dbReference type="InterPro" id="IPR001352">
    <property type="entry name" value="RNase_HII/HIII"/>
</dbReference>
<dbReference type="EMBL" id="CP097218">
    <property type="protein sequence ID" value="UQN31322.1"/>
    <property type="molecule type" value="Genomic_DNA"/>
</dbReference>
<comment type="cofactor">
    <cofactor evidence="2">
        <name>Mg(2+)</name>
        <dbReference type="ChEBI" id="CHEBI:18420"/>
    </cofactor>
</comment>
<evidence type="ECO:0000256" key="1">
    <source>
        <dbReference type="ARBA" id="ARBA00000077"/>
    </source>
</evidence>
<proteinExistence type="inferred from homology"/>
<keyword evidence="6" id="KW-0963">Cytoplasm</keyword>
<dbReference type="SUPFAM" id="SSF53098">
    <property type="entry name" value="Ribonuclease H-like"/>
    <property type="match status" value="1"/>
</dbReference>
<evidence type="ECO:0000256" key="5">
    <source>
        <dbReference type="ARBA" id="ARBA00007383"/>
    </source>
</evidence>
<gene>
    <name evidence="16" type="ORF">M4486_08585</name>
</gene>
<dbReference type="GO" id="GO:0004523">
    <property type="term" value="F:RNA-DNA hybrid ribonuclease activity"/>
    <property type="evidence" value="ECO:0007669"/>
    <property type="project" value="UniProtKB-EC"/>
</dbReference>
<dbReference type="InterPro" id="IPR022898">
    <property type="entry name" value="RNase_HII"/>
</dbReference>
<comment type="similarity">
    <text evidence="5 13">Belongs to the RNase HII family.</text>
</comment>
<organism evidence="16 17">
    <name type="scientific">Brachybacterium kimchii</name>
    <dbReference type="NCBI Taxonomy" id="2942909"/>
    <lineage>
        <taxon>Bacteria</taxon>
        <taxon>Bacillati</taxon>
        <taxon>Actinomycetota</taxon>
        <taxon>Actinomycetes</taxon>
        <taxon>Micrococcales</taxon>
        <taxon>Dermabacteraceae</taxon>
        <taxon>Brachybacterium</taxon>
    </lineage>
</organism>
<feature type="binding site" evidence="12">
    <location>
        <position position="153"/>
    </location>
    <ligand>
        <name>a divalent metal cation</name>
        <dbReference type="ChEBI" id="CHEBI:60240"/>
    </ligand>
</feature>
<dbReference type="Proteomes" id="UP001055868">
    <property type="component" value="Chromosome"/>
</dbReference>
<evidence type="ECO:0000256" key="14">
    <source>
        <dbReference type="SAM" id="MobiDB-lite"/>
    </source>
</evidence>
<feature type="domain" description="RNase H type-2" evidence="15">
    <location>
        <begin position="49"/>
        <end position="263"/>
    </location>
</feature>
<keyword evidence="11" id="KW-0464">Manganese</keyword>
<dbReference type="PROSITE" id="PS51975">
    <property type="entry name" value="RNASE_H_2"/>
    <property type="match status" value="1"/>
</dbReference>
<feature type="region of interest" description="Disordered" evidence="14">
    <location>
        <begin position="252"/>
        <end position="291"/>
    </location>
</feature>
<protein>
    <recommendedName>
        <fullName evidence="13">Ribonuclease</fullName>
        <ecNumber evidence="13">3.1.26.4</ecNumber>
    </recommendedName>
</protein>
<evidence type="ECO:0000256" key="9">
    <source>
        <dbReference type="ARBA" id="ARBA00022759"/>
    </source>
</evidence>
<dbReference type="EC" id="3.1.26.4" evidence="13"/>
<evidence type="ECO:0000313" key="17">
    <source>
        <dbReference type="Proteomes" id="UP001055868"/>
    </source>
</evidence>
<evidence type="ECO:0000256" key="11">
    <source>
        <dbReference type="ARBA" id="ARBA00023211"/>
    </source>
</evidence>
<dbReference type="PANTHER" id="PTHR10954:SF18">
    <property type="entry name" value="RIBONUCLEASE HII"/>
    <property type="match status" value="1"/>
</dbReference>
<dbReference type="InterPro" id="IPR036397">
    <property type="entry name" value="RNaseH_sf"/>
</dbReference>
<evidence type="ECO:0000256" key="7">
    <source>
        <dbReference type="ARBA" id="ARBA00022722"/>
    </source>
</evidence>
<comment type="catalytic activity">
    <reaction evidence="1 12 13">
        <text>Endonucleolytic cleavage to 5'-phosphomonoester.</text>
        <dbReference type="EC" id="3.1.26.4"/>
    </reaction>
</comment>
<evidence type="ECO:0000259" key="15">
    <source>
        <dbReference type="PROSITE" id="PS51975"/>
    </source>
</evidence>
<feature type="binding site" evidence="12">
    <location>
        <position position="56"/>
    </location>
    <ligand>
        <name>a divalent metal cation</name>
        <dbReference type="ChEBI" id="CHEBI:60240"/>
    </ligand>
</feature>
<keyword evidence="10 12" id="KW-0378">Hydrolase</keyword>
<evidence type="ECO:0000256" key="2">
    <source>
        <dbReference type="ARBA" id="ARBA00001946"/>
    </source>
</evidence>
<evidence type="ECO:0000256" key="3">
    <source>
        <dbReference type="ARBA" id="ARBA00004065"/>
    </source>
</evidence>
<evidence type="ECO:0000256" key="10">
    <source>
        <dbReference type="ARBA" id="ARBA00022801"/>
    </source>
</evidence>
<evidence type="ECO:0000313" key="16">
    <source>
        <dbReference type="EMBL" id="UQN31322.1"/>
    </source>
</evidence>
<keyword evidence="7 12" id="KW-0540">Nuclease</keyword>
<dbReference type="InterPro" id="IPR012337">
    <property type="entry name" value="RNaseH-like_sf"/>
</dbReference>
<evidence type="ECO:0000256" key="13">
    <source>
        <dbReference type="RuleBase" id="RU003515"/>
    </source>
</evidence>
<dbReference type="InterPro" id="IPR024567">
    <property type="entry name" value="RNase_HII/HIII_dom"/>
</dbReference>
<dbReference type="Gene3D" id="3.30.420.10">
    <property type="entry name" value="Ribonuclease H-like superfamily/Ribonuclease H"/>
    <property type="match status" value="1"/>
</dbReference>
<reference evidence="16" key="1">
    <citation type="submission" date="2022-05" db="EMBL/GenBank/DDBJ databases">
        <title>Genomic analysis of Brachybacterium sp. CBA3104.</title>
        <authorList>
            <person name="Roh S.W."/>
            <person name="Kim Y.B."/>
            <person name="Kim Y."/>
        </authorList>
    </citation>
    <scope>NUCLEOTIDE SEQUENCE</scope>
    <source>
        <strain evidence="16">CBA3104</strain>
    </source>
</reference>
<dbReference type="Pfam" id="PF01351">
    <property type="entry name" value="RNase_HII"/>
    <property type="match status" value="1"/>
</dbReference>
<keyword evidence="17" id="KW-1185">Reference proteome</keyword>
<feature type="binding site" evidence="12">
    <location>
        <position position="55"/>
    </location>
    <ligand>
        <name>a divalent metal cation</name>
        <dbReference type="ChEBI" id="CHEBI:60240"/>
    </ligand>
</feature>
<sequence>MTTLASSPAGRRRAVAPTWDTEIALALAHADAAPDASRGADSADPARPVVVAGVDEVGRGALAGPVVVGAFAVLIGSDGPERALPEGVRDSKALTARRREALVGPLREVAHAHALGWASPEEIDARGILAALTLAAGRAITGLGVAADIVLMDGDADVITPALAERAPDAAGERTEGRTVPSVQLRVKADRDCMSVAAASVLAKVARDAHMVELDALAPHYGWAGNKGYGSAAHREALRTRGAHAQHRRSWNLGLPVSGGANVQETPGVPGVLWSDAGEQPRPRIPKEAQP</sequence>